<evidence type="ECO:0000256" key="3">
    <source>
        <dbReference type="ARBA" id="ARBA00022692"/>
    </source>
</evidence>
<evidence type="ECO:0000313" key="8">
    <source>
        <dbReference type="EMBL" id="VVC24070.1"/>
    </source>
</evidence>
<evidence type="ECO:0000256" key="5">
    <source>
        <dbReference type="ARBA" id="ARBA00022989"/>
    </source>
</evidence>
<protein>
    <recommendedName>
        <fullName evidence="7">Transmembrane 9 superfamily member</fullName>
    </recommendedName>
</protein>
<dbReference type="PANTHER" id="PTHR10766:SF176">
    <property type="entry name" value="TRANSMEMBRANE 9 SUPERFAMILY MEMBER"/>
    <property type="match status" value="1"/>
</dbReference>
<feature type="transmembrane region" description="Helical" evidence="7">
    <location>
        <begin position="629"/>
        <end position="651"/>
    </location>
</feature>
<evidence type="ECO:0000256" key="6">
    <source>
        <dbReference type="ARBA" id="ARBA00023136"/>
    </source>
</evidence>
<dbReference type="GO" id="GO:0016020">
    <property type="term" value="C:membrane"/>
    <property type="evidence" value="ECO:0007669"/>
    <property type="project" value="UniProtKB-SubCell"/>
</dbReference>
<feature type="transmembrane region" description="Helical" evidence="7">
    <location>
        <begin position="362"/>
        <end position="390"/>
    </location>
</feature>
<keyword evidence="4 7" id="KW-0732">Signal</keyword>
<keyword evidence="9" id="KW-1185">Reference proteome</keyword>
<evidence type="ECO:0000256" key="1">
    <source>
        <dbReference type="ARBA" id="ARBA00004141"/>
    </source>
</evidence>
<feature type="chain" id="PRO_5023159118" description="Transmembrane 9 superfamily member" evidence="7">
    <location>
        <begin position="21"/>
        <end position="661"/>
    </location>
</feature>
<evidence type="ECO:0000256" key="2">
    <source>
        <dbReference type="ARBA" id="ARBA00005227"/>
    </source>
</evidence>
<evidence type="ECO:0000313" key="9">
    <source>
        <dbReference type="Proteomes" id="UP000325440"/>
    </source>
</evidence>
<comment type="similarity">
    <text evidence="2 7">Belongs to the nonaspanin (TM9SF) (TC 9.A.2) family.</text>
</comment>
<dbReference type="InterPro" id="IPR004240">
    <property type="entry name" value="EMP70"/>
</dbReference>
<feature type="transmembrane region" description="Helical" evidence="7">
    <location>
        <begin position="402"/>
        <end position="420"/>
    </location>
</feature>
<sequence>MKPEAIVWLVGLLCSVPASAFYLPGLAPVNYCKELAATCLKKIEVFVNRLNSDESVIPYEYHYFDFCTSDESKSPTENLGQVLFGERIRPSGYNISFLNDETCKVLCTKKYVPNDSISSMKLFVLKRGMSLNYQHHFIVDNMPVTWCYDLDDNLQYCSTGFPMGCYKPSLNHDNNLCATILNAPPQLMKQNTYYIFNHLDFTITYHSGKNEEWGSSFNSEGGRIIAVKVKPRSVKHKYPITVTGCELPGNFMEIPADKITSELNITYTYSVKFEMNNTVKWSSRWDYILDSVPPTNIQWFSIFNSLMIVIFLSGMVAMIILRTLHKDIARYNQIDAGDDIKEEFGWKLVHGDVFRPPRRGMLLSVFVGSGVQVLCMTVVTLAFACLGFLSPANRGSLMTCSLVLYVCLGTPAGYVSSRIYKSFGGEKWKTNIILTSMFCPGVVFCLFFIMNLVLWAKESSAAIPFSTLLALLVLWFCVSVPLTFVGALFGFRKRPIEHPVRTNQIPRQIPEQTIYTQSFPGIIMGGVLPFGCIFIQLYFILNSLWSNQMYYMFGFLLLVFIILIITCSETTVLLCYFHLCAEDYHWWWRSFLTSAFTSFYLFLYCVHYFKTRLNIEGVASTFLYFGYTFIMVFLFFLMTGTIGFFATFWFVRKIYSVVKVD</sequence>
<evidence type="ECO:0000256" key="7">
    <source>
        <dbReference type="RuleBase" id="RU363079"/>
    </source>
</evidence>
<dbReference type="EMBL" id="CABPRJ010000001">
    <property type="protein sequence ID" value="VVC24070.1"/>
    <property type="molecule type" value="Genomic_DNA"/>
</dbReference>
<feature type="transmembrane region" description="Helical" evidence="7">
    <location>
        <begin position="468"/>
        <end position="491"/>
    </location>
</feature>
<keyword evidence="3 7" id="KW-0812">Transmembrane</keyword>
<dbReference type="PANTHER" id="PTHR10766">
    <property type="entry name" value="TRANSMEMBRANE 9 SUPERFAMILY PROTEIN"/>
    <property type="match status" value="1"/>
</dbReference>
<accession>A0A5E4LWY9</accession>
<feature type="transmembrane region" description="Helical" evidence="7">
    <location>
        <begin position="591"/>
        <end position="609"/>
    </location>
</feature>
<evidence type="ECO:0000256" key="4">
    <source>
        <dbReference type="ARBA" id="ARBA00022729"/>
    </source>
</evidence>
<comment type="subcellular location">
    <subcellularLocation>
        <location evidence="1">Membrane</location>
        <topology evidence="1">Multi-pass membrane protein</topology>
    </subcellularLocation>
</comment>
<gene>
    <name evidence="8" type="ORF">CINCED_3A019055</name>
</gene>
<keyword evidence="5 7" id="KW-1133">Transmembrane helix</keyword>
<feature type="transmembrane region" description="Helical" evidence="7">
    <location>
        <begin position="432"/>
        <end position="456"/>
    </location>
</feature>
<dbReference type="GO" id="GO:0072657">
    <property type="term" value="P:protein localization to membrane"/>
    <property type="evidence" value="ECO:0007669"/>
    <property type="project" value="TreeGrafter"/>
</dbReference>
<proteinExistence type="inferred from homology"/>
<feature type="transmembrane region" description="Helical" evidence="7">
    <location>
        <begin position="553"/>
        <end position="579"/>
    </location>
</feature>
<feature type="transmembrane region" description="Helical" evidence="7">
    <location>
        <begin position="299"/>
        <end position="321"/>
    </location>
</feature>
<feature type="transmembrane region" description="Helical" evidence="7">
    <location>
        <begin position="522"/>
        <end position="541"/>
    </location>
</feature>
<name>A0A5E4LWY9_9HEMI</name>
<dbReference type="AlphaFoldDB" id="A0A5E4LWY9"/>
<dbReference type="OrthoDB" id="1666796at2759"/>
<feature type="signal peptide" evidence="7">
    <location>
        <begin position="1"/>
        <end position="20"/>
    </location>
</feature>
<dbReference type="Proteomes" id="UP000325440">
    <property type="component" value="Unassembled WGS sequence"/>
</dbReference>
<organism evidence="8 9">
    <name type="scientific">Cinara cedri</name>
    <dbReference type="NCBI Taxonomy" id="506608"/>
    <lineage>
        <taxon>Eukaryota</taxon>
        <taxon>Metazoa</taxon>
        <taxon>Ecdysozoa</taxon>
        <taxon>Arthropoda</taxon>
        <taxon>Hexapoda</taxon>
        <taxon>Insecta</taxon>
        <taxon>Pterygota</taxon>
        <taxon>Neoptera</taxon>
        <taxon>Paraneoptera</taxon>
        <taxon>Hemiptera</taxon>
        <taxon>Sternorrhyncha</taxon>
        <taxon>Aphidomorpha</taxon>
        <taxon>Aphidoidea</taxon>
        <taxon>Aphididae</taxon>
        <taxon>Lachninae</taxon>
        <taxon>Cinara</taxon>
    </lineage>
</organism>
<reference evidence="8 9" key="1">
    <citation type="submission" date="2019-08" db="EMBL/GenBank/DDBJ databases">
        <authorList>
            <person name="Alioto T."/>
            <person name="Alioto T."/>
            <person name="Gomez Garrido J."/>
        </authorList>
    </citation>
    <scope>NUCLEOTIDE SEQUENCE [LARGE SCALE GENOMIC DNA]</scope>
</reference>
<keyword evidence="6 7" id="KW-0472">Membrane</keyword>
<dbReference type="Pfam" id="PF02990">
    <property type="entry name" value="EMP70"/>
    <property type="match status" value="1"/>
</dbReference>